<dbReference type="Proteomes" id="UP001501758">
    <property type="component" value="Unassembled WGS sequence"/>
</dbReference>
<evidence type="ECO:0000313" key="1">
    <source>
        <dbReference type="EMBL" id="GAA0727114.1"/>
    </source>
</evidence>
<dbReference type="EMBL" id="BAAAGE010000003">
    <property type="protein sequence ID" value="GAA0727114.1"/>
    <property type="molecule type" value="Genomic_DNA"/>
</dbReference>
<accession>A0ABP3UBR0</accession>
<keyword evidence="2" id="KW-1185">Reference proteome</keyword>
<comment type="caution">
    <text evidence="1">The sequence shown here is derived from an EMBL/GenBank/DDBJ whole genome shotgun (WGS) entry which is preliminary data.</text>
</comment>
<proteinExistence type="predicted"/>
<sequence length="598" mass="62664">MFYEFTFTVIIIIKQKAMFKKLIIGMLAVGLIAVSCNEDDDTIQVANAGEISGGPFEFDVDGEPDMVSGITLDDTNAFGTGSTWIVTDDQGLILGLPPTLAAVEGVNFDSAGAGTCLIWYARYNGEISGLEMGMNANDVTGDFDLSNSITVIRNQVANAGSIEGGPFEFDVDGEADMVSGITLDDTNAFGSGSTWVITDDLGNILGLPPTLMAVEGVDFDGAGAGTCLIWYARYEGDISGLEMGMNANDVTGDFDLSNAITVVRNQVVNAGTISGGPYEFDVDGEPDMVSGITLDSSNAFGDNGTWIITDDLGNILGLPPTLMDVEGVNFDNAGAGTCLIWYARYNGTVTGLEMGMNANNVTGDFDLSNSITVVRNQVVNAGTLSGGPYEFDVDGETDNVSGITLDDTNAFGDNSTWIITDDQGNILGLPPTLMAVEGVDFDAAGPGVCLIWYARYNGTVTGLEMGMNANNVMGDFDLSNSITVTRNQVVNAGTISGGPYTFTVDGMPDTVSGITLDDTNAFGDNSTWIITDDQGNILGLPGTLAAVEGVDFDAAGVGVCLIWYARYNGTVTGLEMGMNANDVMGDFDLSNSITVTRN</sequence>
<evidence type="ECO:0008006" key="3">
    <source>
        <dbReference type="Google" id="ProtNLM"/>
    </source>
</evidence>
<gene>
    <name evidence="1" type="ORF">GCM10009430_34830</name>
</gene>
<name>A0ABP3UBR0_9FLAO</name>
<protein>
    <recommendedName>
        <fullName evidence="3">DUF4394 domain-containing protein</fullName>
    </recommendedName>
</protein>
<evidence type="ECO:0000313" key="2">
    <source>
        <dbReference type="Proteomes" id="UP001501758"/>
    </source>
</evidence>
<organism evidence="1 2">
    <name type="scientific">Aquimarina litoralis</name>
    <dbReference type="NCBI Taxonomy" id="584605"/>
    <lineage>
        <taxon>Bacteria</taxon>
        <taxon>Pseudomonadati</taxon>
        <taxon>Bacteroidota</taxon>
        <taxon>Flavobacteriia</taxon>
        <taxon>Flavobacteriales</taxon>
        <taxon>Flavobacteriaceae</taxon>
        <taxon>Aquimarina</taxon>
    </lineage>
</organism>
<reference evidence="2" key="1">
    <citation type="journal article" date="2019" name="Int. J. Syst. Evol. Microbiol.">
        <title>The Global Catalogue of Microorganisms (GCM) 10K type strain sequencing project: providing services to taxonomists for standard genome sequencing and annotation.</title>
        <authorList>
            <consortium name="The Broad Institute Genomics Platform"/>
            <consortium name="The Broad Institute Genome Sequencing Center for Infectious Disease"/>
            <person name="Wu L."/>
            <person name="Ma J."/>
        </authorList>
    </citation>
    <scope>NUCLEOTIDE SEQUENCE [LARGE SCALE GENOMIC DNA]</scope>
    <source>
        <strain evidence="2">JCM 15974</strain>
    </source>
</reference>